<dbReference type="AlphaFoldDB" id="A0A1L3MVF4"/>
<evidence type="ECO:0000313" key="2">
    <source>
        <dbReference type="EMBL" id="APH06323.1"/>
    </source>
</evidence>
<keyword evidence="3" id="KW-1185">Reference proteome</keyword>
<dbReference type="EMBL" id="CP016020">
    <property type="protein sequence ID" value="APH06323.1"/>
    <property type="molecule type" value="Genomic_DNA"/>
</dbReference>
<accession>A0A1L3MVF4</accession>
<dbReference type="OrthoDB" id="9809365at2"/>
<gene>
    <name evidence="2" type="ORF">A9C19_17180</name>
</gene>
<organism evidence="2 3">
    <name type="scientific">Bacillus weihaiensis</name>
    <dbReference type="NCBI Taxonomy" id="1547283"/>
    <lineage>
        <taxon>Bacteria</taxon>
        <taxon>Bacillati</taxon>
        <taxon>Bacillota</taxon>
        <taxon>Bacilli</taxon>
        <taxon>Bacillales</taxon>
        <taxon>Bacillaceae</taxon>
        <taxon>Bacillus</taxon>
    </lineage>
</organism>
<protein>
    <recommendedName>
        <fullName evidence="1">Wadjet protein JetD C-terminal domain-containing protein</fullName>
    </recommendedName>
</protein>
<reference evidence="2 3" key="1">
    <citation type="journal article" date="2016" name="Sci. Rep.">
        <title>Complete genome sequence and transcriptomic analysis of a novel marine strain Bacillus weihaiensis reveals the mechanism of brown algae degradation.</title>
        <authorList>
            <person name="Zhu Y."/>
            <person name="Chen P."/>
            <person name="Bao Y."/>
            <person name="Men Y."/>
            <person name="Zeng Y."/>
            <person name="Yang J."/>
            <person name="Sun J."/>
            <person name="Sun Y."/>
        </authorList>
    </citation>
    <scope>NUCLEOTIDE SEQUENCE [LARGE SCALE GENOMIC DNA]</scope>
    <source>
        <strain evidence="2 3">Alg07</strain>
    </source>
</reference>
<dbReference type="InterPro" id="IPR024534">
    <property type="entry name" value="JetD_C"/>
</dbReference>
<dbReference type="STRING" id="1547283.A9C19_17180"/>
<dbReference type="RefSeq" id="WP_072581123.1">
    <property type="nucleotide sequence ID" value="NZ_CP016020.1"/>
</dbReference>
<evidence type="ECO:0000259" key="1">
    <source>
        <dbReference type="Pfam" id="PF09983"/>
    </source>
</evidence>
<name>A0A1L3MVF4_9BACI</name>
<sequence>MKSKIISILEQVKGSMITLSELESVATTLDTYDDFSATIHTLLDEGYMTPVKSHGTNWMGLPNSFRIQKGKVKQSLIEEIQAIQFKVHPTIELRPYFSSSKKKWKEDKPWIMLIDDYLQENGLPTSFTNSSERSYEVMKDEKWIDEKGGKALLDKINLYDKLKITKTPDPLMFAINPNNLLRNDRVHKHLIVENKATYSGLIESLLTTNFTTLIYGSGWKIASSLNQLPNQLGLPDKENQHEIYYFGDLDYEGISIYFHLYEKYNVKLARCFYEAMLRKPFYKGKENQTKNEMAVHHFLYEFSQEDQKKILAMFEEHAYYPQEVLTKEELHTIWRSAVWTHN</sequence>
<dbReference type="Pfam" id="PF09983">
    <property type="entry name" value="JetD_C"/>
    <property type="match status" value="1"/>
</dbReference>
<evidence type="ECO:0000313" key="3">
    <source>
        <dbReference type="Proteomes" id="UP000181936"/>
    </source>
</evidence>
<dbReference type="Proteomes" id="UP000181936">
    <property type="component" value="Chromosome"/>
</dbReference>
<dbReference type="KEGG" id="bwh:A9C19_17180"/>
<proteinExistence type="predicted"/>
<feature type="domain" description="Wadjet protein JetD C-terminal" evidence="1">
    <location>
        <begin position="185"/>
        <end position="265"/>
    </location>
</feature>